<accession>A0A1G2T376</accession>
<reference evidence="2 3" key="1">
    <citation type="journal article" date="2016" name="Nat. Commun.">
        <title>Thousands of microbial genomes shed light on interconnected biogeochemical processes in an aquifer system.</title>
        <authorList>
            <person name="Anantharaman K."/>
            <person name="Brown C.T."/>
            <person name="Hug L.A."/>
            <person name="Sharon I."/>
            <person name="Castelle C.J."/>
            <person name="Probst A.J."/>
            <person name="Thomas B.C."/>
            <person name="Singh A."/>
            <person name="Wilkins M.J."/>
            <person name="Karaoz U."/>
            <person name="Brodie E.L."/>
            <person name="Williams K.H."/>
            <person name="Hubbard S.S."/>
            <person name="Banfield J.F."/>
        </authorList>
    </citation>
    <scope>NUCLEOTIDE SEQUENCE [LARGE SCALE GENOMIC DNA]</scope>
</reference>
<keyword evidence="1" id="KW-1133">Transmembrane helix</keyword>
<proteinExistence type="predicted"/>
<dbReference type="Proteomes" id="UP000178538">
    <property type="component" value="Unassembled WGS sequence"/>
</dbReference>
<feature type="transmembrane region" description="Helical" evidence="1">
    <location>
        <begin position="73"/>
        <end position="93"/>
    </location>
</feature>
<keyword evidence="1" id="KW-0812">Transmembrane</keyword>
<evidence type="ECO:0000313" key="2">
    <source>
        <dbReference type="EMBL" id="OHA91714.1"/>
    </source>
</evidence>
<dbReference type="EMBL" id="MHVG01000001">
    <property type="protein sequence ID" value="OHA91714.1"/>
    <property type="molecule type" value="Genomic_DNA"/>
</dbReference>
<organism evidence="2 3">
    <name type="scientific">Candidatus Zambryskibacteria bacterium RIFCSPHIGHO2_01_FULL_44_22b</name>
    <dbReference type="NCBI Taxonomy" id="1802737"/>
    <lineage>
        <taxon>Bacteria</taxon>
        <taxon>Candidatus Zambryskiibacteriota</taxon>
    </lineage>
</organism>
<comment type="caution">
    <text evidence="2">The sequence shown here is derived from an EMBL/GenBank/DDBJ whole genome shotgun (WGS) entry which is preliminary data.</text>
</comment>
<name>A0A1G2T376_9BACT</name>
<sequence>MFSENFLMKVLRIVIGVVFIWFGVLKVLGYNPVFELIYNSMAPFLAGGTGLVILGFVEVFIGAMLLSNRSRFFTHLLLVLHLLGTFSTFIFGWDVIFDPYFPILTLAGEFVVKNFILVMSGLVVLVHKPRH</sequence>
<feature type="transmembrane region" description="Helical" evidence="1">
    <location>
        <begin position="99"/>
        <end position="126"/>
    </location>
</feature>
<feature type="transmembrane region" description="Helical" evidence="1">
    <location>
        <begin position="44"/>
        <end position="66"/>
    </location>
</feature>
<dbReference type="AlphaFoldDB" id="A0A1G2T376"/>
<evidence type="ECO:0000256" key="1">
    <source>
        <dbReference type="SAM" id="Phobius"/>
    </source>
</evidence>
<evidence type="ECO:0000313" key="3">
    <source>
        <dbReference type="Proteomes" id="UP000178538"/>
    </source>
</evidence>
<keyword evidence="1" id="KW-0472">Membrane</keyword>
<evidence type="ECO:0008006" key="4">
    <source>
        <dbReference type="Google" id="ProtNLM"/>
    </source>
</evidence>
<feature type="transmembrane region" description="Helical" evidence="1">
    <location>
        <begin position="7"/>
        <end position="24"/>
    </location>
</feature>
<protein>
    <recommendedName>
        <fullName evidence="4">DoxX family protein</fullName>
    </recommendedName>
</protein>
<gene>
    <name evidence="2" type="ORF">A2832_01540</name>
</gene>